<dbReference type="PANTHER" id="PTHR48079:SF6">
    <property type="entry name" value="NAD(P)-BINDING DOMAIN-CONTAINING PROTEIN-RELATED"/>
    <property type="match status" value="1"/>
</dbReference>
<accession>A0A842HV97</accession>
<dbReference type="InterPro" id="IPR036291">
    <property type="entry name" value="NAD(P)-bd_dom_sf"/>
</dbReference>
<evidence type="ECO:0000313" key="2">
    <source>
        <dbReference type="EMBL" id="MBC2777006.1"/>
    </source>
</evidence>
<proteinExistence type="predicted"/>
<dbReference type="PANTHER" id="PTHR48079">
    <property type="entry name" value="PROTEIN YEEZ"/>
    <property type="match status" value="1"/>
</dbReference>
<evidence type="ECO:0000313" key="3">
    <source>
        <dbReference type="Proteomes" id="UP000564378"/>
    </source>
</evidence>
<dbReference type="SUPFAM" id="SSF51735">
    <property type="entry name" value="NAD(P)-binding Rossmann-fold domains"/>
    <property type="match status" value="1"/>
</dbReference>
<dbReference type="EMBL" id="JACJVJ010000001">
    <property type="protein sequence ID" value="MBC2777006.1"/>
    <property type="molecule type" value="Genomic_DNA"/>
</dbReference>
<reference evidence="2 3" key="1">
    <citation type="submission" date="2020-08" db="EMBL/GenBank/DDBJ databases">
        <title>Draft genome sequence of Parasphingopyxis sp. GrpM-11.</title>
        <authorList>
            <person name="Oh J."/>
            <person name="Roh D.-H."/>
        </authorList>
    </citation>
    <scope>NUCLEOTIDE SEQUENCE [LARGE SCALE GENOMIC DNA]</scope>
    <source>
        <strain evidence="2 3">GrpM-11</strain>
    </source>
</reference>
<name>A0A842HV97_9SPHN</name>
<dbReference type="Gene3D" id="3.40.50.720">
    <property type="entry name" value="NAD(P)-binding Rossmann-like Domain"/>
    <property type="match status" value="1"/>
</dbReference>
<sequence>MSVIAVTGGTGFVGGHLLRLATETGHTIRALTRRDQPEMQHVQWIAGSLGEHTSLAHLVEGAEAVIHIAGAINAPDRDGFAAANIQGTRAVADAAQKAGASRFVHVSSLAAREPEISNYGWSKAEAEQVIRATSLDWTIIRPPAVYGPDDTETFALFKMAQRGHVALPPPGRISLIHVEDLCRLLLASLGAQESVHSIYEPDDGTHNGLSHRAFAQALGRALGKKSVRTYSMPLRIVRLAARLERLVRGSRAKLTPDRARYFCHPDWVANDNYRPPESLWTPEIPFEQGLADTALWYREAGWLP</sequence>
<protein>
    <submittedName>
        <fullName evidence="2">NAD(P)H-binding protein</fullName>
    </submittedName>
</protein>
<dbReference type="InterPro" id="IPR016040">
    <property type="entry name" value="NAD(P)-bd_dom"/>
</dbReference>
<evidence type="ECO:0000259" key="1">
    <source>
        <dbReference type="Pfam" id="PF13460"/>
    </source>
</evidence>
<comment type="caution">
    <text evidence="2">The sequence shown here is derived from an EMBL/GenBank/DDBJ whole genome shotgun (WGS) entry which is preliminary data.</text>
</comment>
<organism evidence="2 3">
    <name type="scientific">Parasphingopyxis marina</name>
    <dbReference type="NCBI Taxonomy" id="2761622"/>
    <lineage>
        <taxon>Bacteria</taxon>
        <taxon>Pseudomonadati</taxon>
        <taxon>Pseudomonadota</taxon>
        <taxon>Alphaproteobacteria</taxon>
        <taxon>Sphingomonadales</taxon>
        <taxon>Sphingomonadaceae</taxon>
        <taxon>Parasphingopyxis</taxon>
    </lineage>
</organism>
<feature type="domain" description="NAD(P)-binding" evidence="1">
    <location>
        <begin position="8"/>
        <end position="152"/>
    </location>
</feature>
<dbReference type="Pfam" id="PF13460">
    <property type="entry name" value="NAD_binding_10"/>
    <property type="match status" value="1"/>
</dbReference>
<keyword evidence="3" id="KW-1185">Reference proteome</keyword>
<dbReference type="GO" id="GO:0005737">
    <property type="term" value="C:cytoplasm"/>
    <property type="evidence" value="ECO:0007669"/>
    <property type="project" value="TreeGrafter"/>
</dbReference>
<dbReference type="GO" id="GO:0004029">
    <property type="term" value="F:aldehyde dehydrogenase (NAD+) activity"/>
    <property type="evidence" value="ECO:0007669"/>
    <property type="project" value="TreeGrafter"/>
</dbReference>
<dbReference type="RefSeq" id="WP_185800246.1">
    <property type="nucleotide sequence ID" value="NZ_JACJVJ010000001.1"/>
</dbReference>
<dbReference type="Proteomes" id="UP000564378">
    <property type="component" value="Unassembled WGS sequence"/>
</dbReference>
<dbReference type="InterPro" id="IPR051783">
    <property type="entry name" value="NAD(P)-dependent_oxidoreduct"/>
</dbReference>
<dbReference type="AlphaFoldDB" id="A0A842HV97"/>
<gene>
    <name evidence="2" type="ORF">H6P80_05155</name>
</gene>